<dbReference type="AlphaFoldDB" id="A0A366FQ08"/>
<feature type="domain" description="HIT" evidence="4">
    <location>
        <begin position="10"/>
        <end position="117"/>
    </location>
</feature>
<dbReference type="Pfam" id="PF01230">
    <property type="entry name" value="HIT"/>
    <property type="match status" value="1"/>
</dbReference>
<dbReference type="PRINTS" id="PR00332">
    <property type="entry name" value="HISTRIAD"/>
</dbReference>
<protein>
    <submittedName>
        <fullName evidence="5">Histidine triad (HIT) family protein</fullName>
    </submittedName>
</protein>
<dbReference type="Proteomes" id="UP000253529">
    <property type="component" value="Unassembled WGS sequence"/>
</dbReference>
<feature type="active site" description="Tele-AMP-histidine intermediate" evidence="1">
    <location>
        <position position="104"/>
    </location>
</feature>
<gene>
    <name evidence="5" type="ORF">DFR50_10419</name>
</gene>
<dbReference type="GO" id="GO:0003824">
    <property type="term" value="F:catalytic activity"/>
    <property type="evidence" value="ECO:0007669"/>
    <property type="project" value="InterPro"/>
</dbReference>
<dbReference type="Gene3D" id="3.30.428.10">
    <property type="entry name" value="HIT-like"/>
    <property type="match status" value="1"/>
</dbReference>
<dbReference type="PROSITE" id="PS51084">
    <property type="entry name" value="HIT_2"/>
    <property type="match status" value="1"/>
</dbReference>
<dbReference type="CDD" id="cd01277">
    <property type="entry name" value="HINT_subgroup"/>
    <property type="match status" value="1"/>
</dbReference>
<evidence type="ECO:0000256" key="2">
    <source>
        <dbReference type="PIRSR" id="PIRSR601310-3"/>
    </source>
</evidence>
<dbReference type="PANTHER" id="PTHR46648:SF1">
    <property type="entry name" value="ADENOSINE 5'-MONOPHOSPHORAMIDASE HNT1"/>
    <property type="match status" value="1"/>
</dbReference>
<dbReference type="GO" id="GO:0009117">
    <property type="term" value="P:nucleotide metabolic process"/>
    <property type="evidence" value="ECO:0007669"/>
    <property type="project" value="TreeGrafter"/>
</dbReference>
<keyword evidence="6" id="KW-1185">Reference proteome</keyword>
<evidence type="ECO:0000313" key="5">
    <source>
        <dbReference type="EMBL" id="RBP16742.1"/>
    </source>
</evidence>
<dbReference type="InterPro" id="IPR001310">
    <property type="entry name" value="Histidine_triad_HIT"/>
</dbReference>
<dbReference type="InterPro" id="IPR036265">
    <property type="entry name" value="HIT-like_sf"/>
</dbReference>
<evidence type="ECO:0000259" key="4">
    <source>
        <dbReference type="PROSITE" id="PS51084"/>
    </source>
</evidence>
<name>A0A366FQ08_9HYPH</name>
<sequence length="143" mass="15685">MTQTYDSNNIFAKILRGEAPCSKVWEDDVSLAFLDVMPRAEGHTLVIPKVPARNLFDIAPDDLARFMPSVQTVARAVRAGMAAEGVAIQQFNEEAGGQQVFHLHFHILPRWTGVAVRPPGGPFQNAEALRPHAEKIRAAFAAL</sequence>
<comment type="caution">
    <text evidence="5">The sequence shown here is derived from an EMBL/GenBank/DDBJ whole genome shotgun (WGS) entry which is preliminary data.</text>
</comment>
<proteinExistence type="predicted"/>
<feature type="short sequence motif" description="Histidine triad motif" evidence="2 3">
    <location>
        <begin position="102"/>
        <end position="106"/>
    </location>
</feature>
<reference evidence="5 6" key="1">
    <citation type="submission" date="2018-06" db="EMBL/GenBank/DDBJ databases">
        <title>Genomic Encyclopedia of Type Strains, Phase IV (KMG-IV): sequencing the most valuable type-strain genomes for metagenomic binning, comparative biology and taxonomic classification.</title>
        <authorList>
            <person name="Goeker M."/>
        </authorList>
    </citation>
    <scope>NUCLEOTIDE SEQUENCE [LARGE SCALE GENOMIC DNA]</scope>
    <source>
        <strain evidence="5 6">DSM 24875</strain>
    </source>
</reference>
<dbReference type="PANTHER" id="PTHR46648">
    <property type="entry name" value="HIT FAMILY PROTEIN 1"/>
    <property type="match status" value="1"/>
</dbReference>
<accession>A0A366FQ08</accession>
<dbReference type="InterPro" id="IPR039384">
    <property type="entry name" value="HINT"/>
</dbReference>
<dbReference type="RefSeq" id="WP_113887990.1">
    <property type="nucleotide sequence ID" value="NZ_QNRK01000004.1"/>
</dbReference>
<dbReference type="SUPFAM" id="SSF54197">
    <property type="entry name" value="HIT-like"/>
    <property type="match status" value="1"/>
</dbReference>
<evidence type="ECO:0000313" key="6">
    <source>
        <dbReference type="Proteomes" id="UP000253529"/>
    </source>
</evidence>
<evidence type="ECO:0000256" key="1">
    <source>
        <dbReference type="PIRSR" id="PIRSR601310-1"/>
    </source>
</evidence>
<evidence type="ECO:0000256" key="3">
    <source>
        <dbReference type="PROSITE-ProRule" id="PRU00464"/>
    </source>
</evidence>
<dbReference type="InterPro" id="IPR011146">
    <property type="entry name" value="HIT-like"/>
</dbReference>
<organism evidence="5 6">
    <name type="scientific">Roseiarcus fermentans</name>
    <dbReference type="NCBI Taxonomy" id="1473586"/>
    <lineage>
        <taxon>Bacteria</taxon>
        <taxon>Pseudomonadati</taxon>
        <taxon>Pseudomonadota</taxon>
        <taxon>Alphaproteobacteria</taxon>
        <taxon>Hyphomicrobiales</taxon>
        <taxon>Roseiarcaceae</taxon>
        <taxon>Roseiarcus</taxon>
    </lineage>
</organism>
<dbReference type="EMBL" id="QNRK01000004">
    <property type="protein sequence ID" value="RBP16742.1"/>
    <property type="molecule type" value="Genomic_DNA"/>
</dbReference>
<dbReference type="OrthoDB" id="9784774at2"/>